<evidence type="ECO:0000256" key="6">
    <source>
        <dbReference type="ARBA" id="ARBA00022989"/>
    </source>
</evidence>
<dbReference type="GO" id="GO:0016757">
    <property type="term" value="F:glycosyltransferase activity"/>
    <property type="evidence" value="ECO:0007669"/>
    <property type="project" value="UniProtKB-KW"/>
</dbReference>
<evidence type="ECO:0000256" key="1">
    <source>
        <dbReference type="ARBA" id="ARBA00004651"/>
    </source>
</evidence>
<evidence type="ECO:0000313" key="11">
    <source>
        <dbReference type="EMBL" id="OHA01870.1"/>
    </source>
</evidence>
<organism evidence="11 12">
    <name type="scientific">Candidatus Sungbacteria bacterium RIFCSPHIGHO2_02_FULL_49_12</name>
    <dbReference type="NCBI Taxonomy" id="1802271"/>
    <lineage>
        <taxon>Bacteria</taxon>
        <taxon>Candidatus Sungiibacteriota</taxon>
    </lineage>
</organism>
<dbReference type="PANTHER" id="PTHR48090:SF1">
    <property type="entry name" value="PROPHAGE BACTOPRENOL GLUCOSYL TRANSFERASE HOMOLOG"/>
    <property type="match status" value="1"/>
</dbReference>
<dbReference type="EMBL" id="MHQJ01000006">
    <property type="protein sequence ID" value="OHA01870.1"/>
    <property type="molecule type" value="Genomic_DNA"/>
</dbReference>
<evidence type="ECO:0000256" key="9">
    <source>
        <dbReference type="SAM" id="Phobius"/>
    </source>
</evidence>
<accession>A0A1G2KR58</accession>
<keyword evidence="2" id="KW-1003">Cell membrane</keyword>
<reference evidence="11 12" key="1">
    <citation type="journal article" date="2016" name="Nat. Commun.">
        <title>Thousands of microbial genomes shed light on interconnected biogeochemical processes in an aquifer system.</title>
        <authorList>
            <person name="Anantharaman K."/>
            <person name="Brown C.T."/>
            <person name="Hug L.A."/>
            <person name="Sharon I."/>
            <person name="Castelle C.J."/>
            <person name="Probst A.J."/>
            <person name="Thomas B.C."/>
            <person name="Singh A."/>
            <person name="Wilkins M.J."/>
            <person name="Karaoz U."/>
            <person name="Brodie E.L."/>
            <person name="Williams K.H."/>
            <person name="Hubbard S.S."/>
            <person name="Banfield J.F."/>
        </authorList>
    </citation>
    <scope>NUCLEOTIDE SEQUENCE [LARGE SCALE GENOMIC DNA]</scope>
</reference>
<evidence type="ECO:0000313" key="12">
    <source>
        <dbReference type="Proteomes" id="UP000177362"/>
    </source>
</evidence>
<evidence type="ECO:0000256" key="4">
    <source>
        <dbReference type="ARBA" id="ARBA00022679"/>
    </source>
</evidence>
<keyword evidence="6 9" id="KW-1133">Transmembrane helix</keyword>
<dbReference type="FunFam" id="3.90.550.10:FF:000079">
    <property type="entry name" value="Probable glycosyl transferase"/>
    <property type="match status" value="1"/>
</dbReference>
<dbReference type="Proteomes" id="UP000177362">
    <property type="component" value="Unassembled WGS sequence"/>
</dbReference>
<dbReference type="GO" id="GO:0005886">
    <property type="term" value="C:plasma membrane"/>
    <property type="evidence" value="ECO:0007669"/>
    <property type="project" value="UniProtKB-SubCell"/>
</dbReference>
<keyword evidence="4 11" id="KW-0808">Transferase</keyword>
<proteinExistence type="inferred from homology"/>
<sequence>MMVNPQISIIVPVYNEEKVIPELLRRLVYVLAKLSERYEILFIDDGSRDSTGELLYEAAKNNAHLRVLQFSRNFGHQSAVSAGLDHVSGEAAVIIDGDLQDPPEIIPMLIEEWSKGYDVVYGVRVRRKEWWGKRLAYFLFYRLLKRIAVGVDLPLDSGDFALISRPVIDVIKSMPERNRYVRGLRSWAGFKQVGVSYERDARFAGEAKYTFSKLLKLAYDGIFSFSYMPLTLITYFGFAASFVSFLAIILILYFKLFTSYSLPGFASTASMILFLGGAQLMALGVIGEYIKRIYDETKQRPHYIISKKIGF</sequence>
<keyword evidence="7 9" id="KW-0472">Membrane</keyword>
<evidence type="ECO:0000259" key="10">
    <source>
        <dbReference type="Pfam" id="PF00535"/>
    </source>
</evidence>
<protein>
    <submittedName>
        <fullName evidence="11">Glycosyl transferase</fullName>
    </submittedName>
</protein>
<gene>
    <name evidence="11" type="ORF">A3C11_01495</name>
</gene>
<dbReference type="InterPro" id="IPR050256">
    <property type="entry name" value="Glycosyltransferase_2"/>
</dbReference>
<evidence type="ECO:0000256" key="2">
    <source>
        <dbReference type="ARBA" id="ARBA00022475"/>
    </source>
</evidence>
<evidence type="ECO:0000256" key="7">
    <source>
        <dbReference type="ARBA" id="ARBA00023136"/>
    </source>
</evidence>
<keyword evidence="5 9" id="KW-0812">Transmembrane</keyword>
<dbReference type="PANTHER" id="PTHR48090">
    <property type="entry name" value="UNDECAPRENYL-PHOSPHATE 4-DEOXY-4-FORMAMIDO-L-ARABINOSE TRANSFERASE-RELATED"/>
    <property type="match status" value="1"/>
</dbReference>
<evidence type="ECO:0000256" key="8">
    <source>
        <dbReference type="ARBA" id="ARBA00038152"/>
    </source>
</evidence>
<comment type="caution">
    <text evidence="11">The sequence shown here is derived from an EMBL/GenBank/DDBJ whole genome shotgun (WGS) entry which is preliminary data.</text>
</comment>
<dbReference type="CDD" id="cd04187">
    <property type="entry name" value="DPM1_like_bac"/>
    <property type="match status" value="1"/>
</dbReference>
<name>A0A1G2KR58_9BACT</name>
<dbReference type="STRING" id="1802271.A3C11_01495"/>
<comment type="similarity">
    <text evidence="8">Belongs to the glycosyltransferase 2 family. GtrB subfamily.</text>
</comment>
<dbReference type="Pfam" id="PF00535">
    <property type="entry name" value="Glycos_transf_2"/>
    <property type="match status" value="1"/>
</dbReference>
<feature type="transmembrane region" description="Helical" evidence="9">
    <location>
        <begin position="232"/>
        <end position="254"/>
    </location>
</feature>
<comment type="subcellular location">
    <subcellularLocation>
        <location evidence="1">Cell membrane</location>
        <topology evidence="1">Multi-pass membrane protein</topology>
    </subcellularLocation>
</comment>
<dbReference type="InterPro" id="IPR001173">
    <property type="entry name" value="Glyco_trans_2-like"/>
</dbReference>
<dbReference type="InterPro" id="IPR029044">
    <property type="entry name" value="Nucleotide-diphossugar_trans"/>
</dbReference>
<feature type="transmembrane region" description="Helical" evidence="9">
    <location>
        <begin position="266"/>
        <end position="290"/>
    </location>
</feature>
<evidence type="ECO:0000256" key="5">
    <source>
        <dbReference type="ARBA" id="ARBA00022692"/>
    </source>
</evidence>
<dbReference type="AlphaFoldDB" id="A0A1G2KR58"/>
<feature type="domain" description="Glycosyltransferase 2-like" evidence="10">
    <location>
        <begin position="8"/>
        <end position="169"/>
    </location>
</feature>
<evidence type="ECO:0000256" key="3">
    <source>
        <dbReference type="ARBA" id="ARBA00022676"/>
    </source>
</evidence>
<dbReference type="Gene3D" id="3.90.550.10">
    <property type="entry name" value="Spore Coat Polysaccharide Biosynthesis Protein SpsA, Chain A"/>
    <property type="match status" value="1"/>
</dbReference>
<keyword evidence="3" id="KW-0328">Glycosyltransferase</keyword>
<dbReference type="SUPFAM" id="SSF53448">
    <property type="entry name" value="Nucleotide-diphospho-sugar transferases"/>
    <property type="match status" value="1"/>
</dbReference>